<dbReference type="Proteomes" id="UP000735302">
    <property type="component" value="Unassembled WGS sequence"/>
</dbReference>
<reference evidence="1 2" key="1">
    <citation type="journal article" date="2021" name="Elife">
        <title>Chloroplast acquisition without the gene transfer in kleptoplastic sea slugs, Plakobranchus ocellatus.</title>
        <authorList>
            <person name="Maeda T."/>
            <person name="Takahashi S."/>
            <person name="Yoshida T."/>
            <person name="Shimamura S."/>
            <person name="Takaki Y."/>
            <person name="Nagai Y."/>
            <person name="Toyoda A."/>
            <person name="Suzuki Y."/>
            <person name="Arimoto A."/>
            <person name="Ishii H."/>
            <person name="Satoh N."/>
            <person name="Nishiyama T."/>
            <person name="Hasebe M."/>
            <person name="Maruyama T."/>
            <person name="Minagawa J."/>
            <person name="Obokata J."/>
            <person name="Shigenobu S."/>
        </authorList>
    </citation>
    <scope>NUCLEOTIDE SEQUENCE [LARGE SCALE GENOMIC DNA]</scope>
</reference>
<dbReference type="AlphaFoldDB" id="A0AAV4AXX5"/>
<keyword evidence="2" id="KW-1185">Reference proteome</keyword>
<sequence>MQSQAFRPPVKPMARLEPATEGSLHISVRVCYPLCHRRSQPLVESDSLEKEDTRSWRNQLLLYDNVGKSTRAANFPVSMTAGAKWIRTQRRNLKRYSDLHYNKKRAVTGCSTYE</sequence>
<name>A0AAV4AXX5_9GAST</name>
<evidence type="ECO:0000313" key="1">
    <source>
        <dbReference type="EMBL" id="GFO15956.1"/>
    </source>
</evidence>
<evidence type="ECO:0000313" key="2">
    <source>
        <dbReference type="Proteomes" id="UP000735302"/>
    </source>
</evidence>
<accession>A0AAV4AXX5</accession>
<gene>
    <name evidence="1" type="ORF">PoB_004246100</name>
</gene>
<dbReference type="EMBL" id="BLXT01004632">
    <property type="protein sequence ID" value="GFO15956.1"/>
    <property type="molecule type" value="Genomic_DNA"/>
</dbReference>
<protein>
    <submittedName>
        <fullName evidence="1">Uncharacterized protein</fullName>
    </submittedName>
</protein>
<proteinExistence type="predicted"/>
<organism evidence="1 2">
    <name type="scientific">Plakobranchus ocellatus</name>
    <dbReference type="NCBI Taxonomy" id="259542"/>
    <lineage>
        <taxon>Eukaryota</taxon>
        <taxon>Metazoa</taxon>
        <taxon>Spiralia</taxon>
        <taxon>Lophotrochozoa</taxon>
        <taxon>Mollusca</taxon>
        <taxon>Gastropoda</taxon>
        <taxon>Heterobranchia</taxon>
        <taxon>Euthyneura</taxon>
        <taxon>Panpulmonata</taxon>
        <taxon>Sacoglossa</taxon>
        <taxon>Placobranchoidea</taxon>
        <taxon>Plakobranchidae</taxon>
        <taxon>Plakobranchus</taxon>
    </lineage>
</organism>
<comment type="caution">
    <text evidence="1">The sequence shown here is derived from an EMBL/GenBank/DDBJ whole genome shotgun (WGS) entry which is preliminary data.</text>
</comment>